<dbReference type="GO" id="GO:0006508">
    <property type="term" value="P:proteolysis"/>
    <property type="evidence" value="ECO:0007669"/>
    <property type="project" value="UniProtKB-KW"/>
</dbReference>
<proteinExistence type="predicted"/>
<evidence type="ECO:0000256" key="2">
    <source>
        <dbReference type="ARBA" id="ARBA00022670"/>
    </source>
</evidence>
<dbReference type="EMBL" id="QEKO01000001">
    <property type="protein sequence ID" value="PVY68379.1"/>
    <property type="molecule type" value="Genomic_DNA"/>
</dbReference>
<gene>
    <name evidence="5" type="ORF">C7440_0776</name>
</gene>
<protein>
    <recommendedName>
        <fullName evidence="4">Prohead serine protease domain-containing protein</fullName>
    </recommendedName>
</protein>
<dbReference type="AlphaFoldDB" id="A0A2U1CR79"/>
<keyword evidence="2" id="KW-0645">Protease</keyword>
<evidence type="ECO:0000259" key="4">
    <source>
        <dbReference type="Pfam" id="PF04586"/>
    </source>
</evidence>
<name>A0A2U1CR79_9BURK</name>
<feature type="domain" description="Prohead serine protease" evidence="4">
    <location>
        <begin position="45"/>
        <end position="183"/>
    </location>
</feature>
<evidence type="ECO:0000313" key="6">
    <source>
        <dbReference type="Proteomes" id="UP000246145"/>
    </source>
</evidence>
<reference evidence="5 6" key="1">
    <citation type="submission" date="2018-04" db="EMBL/GenBank/DDBJ databases">
        <title>Genomic Encyclopedia of Type Strains, Phase IV (KMG-IV): sequencing the most valuable type-strain genomes for metagenomic binning, comparative biology and taxonomic classification.</title>
        <authorList>
            <person name="Goeker M."/>
        </authorList>
    </citation>
    <scope>NUCLEOTIDE SEQUENCE [LARGE SCALE GENOMIC DNA]</scope>
    <source>
        <strain evidence="5 6">DSM 10065</strain>
    </source>
</reference>
<evidence type="ECO:0000256" key="3">
    <source>
        <dbReference type="ARBA" id="ARBA00022801"/>
    </source>
</evidence>
<accession>A0A2U1CR79</accession>
<organism evidence="5 6">
    <name type="scientific">Pusillimonas noertemannii</name>
    <dbReference type="NCBI Taxonomy" id="305977"/>
    <lineage>
        <taxon>Bacteria</taxon>
        <taxon>Pseudomonadati</taxon>
        <taxon>Pseudomonadota</taxon>
        <taxon>Betaproteobacteria</taxon>
        <taxon>Burkholderiales</taxon>
        <taxon>Alcaligenaceae</taxon>
        <taxon>Pusillimonas</taxon>
    </lineage>
</organism>
<evidence type="ECO:0000313" key="5">
    <source>
        <dbReference type="EMBL" id="PVY68379.1"/>
    </source>
</evidence>
<dbReference type="GO" id="GO:0008233">
    <property type="term" value="F:peptidase activity"/>
    <property type="evidence" value="ECO:0007669"/>
    <property type="project" value="UniProtKB-KW"/>
</dbReference>
<comment type="caution">
    <text evidence="5">The sequence shown here is derived from an EMBL/GenBank/DDBJ whole genome shotgun (WGS) entry which is preliminary data.</text>
</comment>
<keyword evidence="6" id="KW-1185">Reference proteome</keyword>
<dbReference type="InterPro" id="IPR054613">
    <property type="entry name" value="Peptidase_S78_dom"/>
</dbReference>
<evidence type="ECO:0000256" key="1">
    <source>
        <dbReference type="ARBA" id="ARBA00022612"/>
    </source>
</evidence>
<dbReference type="Pfam" id="PF04586">
    <property type="entry name" value="Peptidase_S78"/>
    <property type="match status" value="1"/>
</dbReference>
<keyword evidence="1" id="KW-1188">Viral release from host cell</keyword>
<dbReference type="Proteomes" id="UP000246145">
    <property type="component" value="Unassembled WGS sequence"/>
</dbReference>
<dbReference type="OrthoDB" id="7842080at2"/>
<dbReference type="RefSeq" id="WP_116517539.1">
    <property type="nucleotide sequence ID" value="NZ_JACCEX010000001.1"/>
</dbReference>
<sequence>MLFAPIPAALTLRAEGDGSRVISGSFPYNSLATLSDGGRNGGRPRKERFKSRAFAYRVDKPDEEIHLLFGHDFDKPMASKLSKTLSLTDSAAALSFEARITPEVAETSYVRDALALIAAGLAVGLSPGFRIPPQRTVPDAETVEDEDPSLGDAIIRTINAALLYELSIVTRPAYQDSEVEARSWNRIPMGVMLPRRLLY</sequence>
<keyword evidence="3" id="KW-0378">Hydrolase</keyword>